<comment type="caution">
    <text evidence="2">The sequence shown here is derived from an EMBL/GenBank/DDBJ whole genome shotgun (WGS) entry which is preliminary data.</text>
</comment>
<feature type="transmembrane region" description="Helical" evidence="1">
    <location>
        <begin position="26"/>
        <end position="47"/>
    </location>
</feature>
<evidence type="ECO:0000313" key="2">
    <source>
        <dbReference type="EMBL" id="EDY21344.1"/>
    </source>
</evidence>
<dbReference type="InParanoid" id="B4CX24"/>
<dbReference type="EMBL" id="ABVL01000003">
    <property type="protein sequence ID" value="EDY21344.1"/>
    <property type="molecule type" value="Genomic_DNA"/>
</dbReference>
<accession>B4CX24</accession>
<keyword evidence="3" id="KW-1185">Reference proteome</keyword>
<proteinExistence type="predicted"/>
<organism evidence="2 3">
    <name type="scientific">Chthoniobacter flavus Ellin428</name>
    <dbReference type="NCBI Taxonomy" id="497964"/>
    <lineage>
        <taxon>Bacteria</taxon>
        <taxon>Pseudomonadati</taxon>
        <taxon>Verrucomicrobiota</taxon>
        <taxon>Spartobacteria</taxon>
        <taxon>Chthoniobacterales</taxon>
        <taxon>Chthoniobacteraceae</taxon>
        <taxon>Chthoniobacter</taxon>
    </lineage>
</organism>
<dbReference type="AlphaFoldDB" id="B4CX24"/>
<dbReference type="Proteomes" id="UP000005824">
    <property type="component" value="Unassembled WGS sequence"/>
</dbReference>
<keyword evidence="1" id="KW-0472">Membrane</keyword>
<keyword evidence="1" id="KW-1133">Transmembrane helix</keyword>
<name>B4CX24_9BACT</name>
<reference evidence="2 3" key="1">
    <citation type="journal article" date="2011" name="J. Bacteriol.">
        <title>Genome sequence of Chthoniobacter flavus Ellin428, an aerobic heterotrophic soil bacterium.</title>
        <authorList>
            <person name="Kant R."/>
            <person name="van Passel M.W."/>
            <person name="Palva A."/>
            <person name="Lucas S."/>
            <person name="Lapidus A."/>
            <person name="Glavina Del Rio T."/>
            <person name="Dalin E."/>
            <person name="Tice H."/>
            <person name="Bruce D."/>
            <person name="Goodwin L."/>
            <person name="Pitluck S."/>
            <person name="Larimer F.W."/>
            <person name="Land M.L."/>
            <person name="Hauser L."/>
            <person name="Sangwan P."/>
            <person name="de Vos W.M."/>
            <person name="Janssen P.H."/>
            <person name="Smidt H."/>
        </authorList>
    </citation>
    <scope>NUCLEOTIDE SEQUENCE [LARGE SCALE GENOMIC DNA]</scope>
    <source>
        <strain evidence="2 3">Ellin428</strain>
    </source>
</reference>
<gene>
    <name evidence="2" type="ORF">CfE428DRAFT_1637</name>
</gene>
<protein>
    <submittedName>
        <fullName evidence="2">Uncharacterized protein</fullName>
    </submittedName>
</protein>
<keyword evidence="1" id="KW-0812">Transmembrane</keyword>
<evidence type="ECO:0000256" key="1">
    <source>
        <dbReference type="SAM" id="Phobius"/>
    </source>
</evidence>
<sequence>MDIHGHKFLKRERLPKLVELTRKDTVLGATVLYHGLFPCSLSLFVAIHSPISA</sequence>
<evidence type="ECO:0000313" key="3">
    <source>
        <dbReference type="Proteomes" id="UP000005824"/>
    </source>
</evidence>